<comment type="caution">
    <text evidence="1">The sequence shown here is derived from an EMBL/GenBank/DDBJ whole genome shotgun (WGS) entry which is preliminary data.</text>
</comment>
<reference evidence="1" key="1">
    <citation type="journal article" date="2012" name="Mol. Plant Microbe Interact.">
        <title>A highly conserved effector in Fusarium oxysporum is required for full virulence on Arabidopsis.</title>
        <authorList>
            <person name="Thatcher L.F."/>
            <person name="Gardiner D.M."/>
            <person name="Kazan K."/>
            <person name="Manners J."/>
        </authorList>
    </citation>
    <scope>NUCLEOTIDE SEQUENCE [LARGE SCALE GENOMIC DNA]</scope>
    <source>
        <strain evidence="1">Fo5176</strain>
    </source>
</reference>
<dbReference type="EMBL" id="AFQF01002500">
    <property type="protein sequence ID" value="EGU81102.1"/>
    <property type="molecule type" value="Genomic_DNA"/>
</dbReference>
<name>F9FPP6_FUSOF</name>
<dbReference type="AlphaFoldDB" id="F9FPP6"/>
<protein>
    <submittedName>
        <fullName evidence="1">Uncharacterized protein</fullName>
    </submittedName>
</protein>
<evidence type="ECO:0000313" key="1">
    <source>
        <dbReference type="EMBL" id="EGU81102.1"/>
    </source>
</evidence>
<accession>F9FPP6</accession>
<proteinExistence type="predicted"/>
<sequence>MWFRAGGFPYWTAAELGFGCQRTNHHQGYAPSLVCGSFGYPSSRRFLAHVRKGHSSSETNENGNGYRWSSPLEPEQFYCHVRWKFLSPRILSLLKLKIMPPRYDIEYQSQGHGTAGASRLNSILVEPWAICGNSERCTVVVHTYGLETLW</sequence>
<organism evidence="1">
    <name type="scientific">Fusarium oxysporum (strain Fo5176)</name>
    <name type="common">Fusarium vascular wilt</name>
    <dbReference type="NCBI Taxonomy" id="660025"/>
    <lineage>
        <taxon>Eukaryota</taxon>
        <taxon>Fungi</taxon>
        <taxon>Dikarya</taxon>
        <taxon>Ascomycota</taxon>
        <taxon>Pezizomycotina</taxon>
        <taxon>Sordariomycetes</taxon>
        <taxon>Hypocreomycetidae</taxon>
        <taxon>Hypocreales</taxon>
        <taxon>Nectriaceae</taxon>
        <taxon>Fusarium</taxon>
        <taxon>Fusarium oxysporum species complex</taxon>
    </lineage>
</organism>
<dbReference type="OrthoDB" id="10376106at2759"/>
<gene>
    <name evidence="1" type="ORF">FOXB_08376</name>
</gene>